<evidence type="ECO:0000256" key="7">
    <source>
        <dbReference type="ARBA" id="ARBA00023136"/>
    </source>
</evidence>
<evidence type="ECO:0000256" key="4">
    <source>
        <dbReference type="ARBA" id="ARBA00022692"/>
    </source>
</evidence>
<comment type="caution">
    <text evidence="10">The sequence shown here is derived from an EMBL/GenBank/DDBJ whole genome shotgun (WGS) entry which is preliminary data.</text>
</comment>
<feature type="transmembrane region" description="Helical" evidence="9">
    <location>
        <begin position="60"/>
        <end position="80"/>
    </location>
</feature>
<dbReference type="Pfam" id="PF02653">
    <property type="entry name" value="BPD_transp_2"/>
    <property type="match status" value="1"/>
</dbReference>
<accession>A0A402AHF6</accession>
<evidence type="ECO:0000313" key="11">
    <source>
        <dbReference type="Proteomes" id="UP000287188"/>
    </source>
</evidence>
<dbReference type="GO" id="GO:0006865">
    <property type="term" value="P:amino acid transport"/>
    <property type="evidence" value="ECO:0007669"/>
    <property type="project" value="UniProtKB-KW"/>
</dbReference>
<keyword evidence="7 9" id="KW-0472">Membrane</keyword>
<reference evidence="11" key="1">
    <citation type="submission" date="2018-12" db="EMBL/GenBank/DDBJ databases">
        <title>Tengunoibacter tsumagoiensis gen. nov., sp. nov., Dictyobacter kobayashii sp. nov., D. alpinus sp. nov., and D. joshuensis sp. nov. and description of Dictyobacteraceae fam. nov. within the order Ktedonobacterales isolated from Tengu-no-mugimeshi.</title>
        <authorList>
            <person name="Wang C.M."/>
            <person name="Zheng Y."/>
            <person name="Sakai Y."/>
            <person name="Toyoda A."/>
            <person name="Minakuchi Y."/>
            <person name="Abe K."/>
            <person name="Yokota A."/>
            <person name="Yabe S."/>
        </authorList>
    </citation>
    <scope>NUCLEOTIDE SEQUENCE [LARGE SCALE GENOMIC DNA]</scope>
    <source>
        <strain evidence="11">Uno11</strain>
    </source>
</reference>
<evidence type="ECO:0000256" key="1">
    <source>
        <dbReference type="ARBA" id="ARBA00004651"/>
    </source>
</evidence>
<feature type="transmembrane region" description="Helical" evidence="9">
    <location>
        <begin position="182"/>
        <end position="210"/>
    </location>
</feature>
<name>A0A402AHF6_9CHLR</name>
<comment type="subcellular location">
    <subcellularLocation>
        <location evidence="1">Cell membrane</location>
        <topology evidence="1">Multi-pass membrane protein</topology>
    </subcellularLocation>
</comment>
<evidence type="ECO:0000313" key="10">
    <source>
        <dbReference type="EMBL" id="GCE18551.1"/>
    </source>
</evidence>
<dbReference type="Proteomes" id="UP000287188">
    <property type="component" value="Unassembled WGS sequence"/>
</dbReference>
<feature type="transmembrane region" description="Helical" evidence="9">
    <location>
        <begin position="36"/>
        <end position="54"/>
    </location>
</feature>
<feature type="transmembrane region" description="Helical" evidence="9">
    <location>
        <begin position="134"/>
        <end position="161"/>
    </location>
</feature>
<evidence type="ECO:0000256" key="3">
    <source>
        <dbReference type="ARBA" id="ARBA00022475"/>
    </source>
</evidence>
<keyword evidence="6 9" id="KW-1133">Transmembrane helix</keyword>
<keyword evidence="5" id="KW-0029">Amino-acid transport</keyword>
<keyword evidence="4 9" id="KW-0812">Transmembrane</keyword>
<feature type="transmembrane region" description="Helical" evidence="9">
    <location>
        <begin position="6"/>
        <end position="29"/>
    </location>
</feature>
<comment type="similarity">
    <text evidence="8">Belongs to the binding-protein-dependent transport system permease family. LivHM subfamily.</text>
</comment>
<keyword evidence="3" id="KW-1003">Cell membrane</keyword>
<dbReference type="EMBL" id="BIFS01000001">
    <property type="protein sequence ID" value="GCE18551.1"/>
    <property type="molecule type" value="Genomic_DNA"/>
</dbReference>
<gene>
    <name evidence="10" type="ORF">KDK_23510</name>
</gene>
<feature type="transmembrane region" description="Helical" evidence="9">
    <location>
        <begin position="274"/>
        <end position="291"/>
    </location>
</feature>
<keyword evidence="2" id="KW-0813">Transport</keyword>
<dbReference type="PANTHER" id="PTHR11795:SF451">
    <property type="entry name" value="ABC TRANSPORTER PERMEASE PROTEIN"/>
    <property type="match status" value="1"/>
</dbReference>
<dbReference type="AlphaFoldDB" id="A0A402AHF6"/>
<dbReference type="InterPro" id="IPR001851">
    <property type="entry name" value="ABC_transp_permease"/>
</dbReference>
<sequence length="305" mass="32267">MVAFLQVVIAGLVTGSLYGLLTLGIVLIYRTTGVLNFAYGAIAALCACFMYILLTGPRLNFWLALFLTLLFAPLLGIVLERGFARPVLHAPVFTKAIATLALALVLETVTQAIWPQLAEVQHFSTPFEGQAMHVGGLYISAISIIILVVTAALMLGLNLFLMHTRLGIAMRAMSDSISATRLMGASVGGIFMLVWVLSSLLAAVCGILLAGQSNLINVQFMDPILLPAFIGAVLGGLDSLPGALIGGMLVGLVSNLLAYLLAGHMLGSLDISNPAIRDTLIFVGFVIVLLIRPQGLRGSALLRRV</sequence>
<keyword evidence="11" id="KW-1185">Reference proteome</keyword>
<feature type="transmembrane region" description="Helical" evidence="9">
    <location>
        <begin position="92"/>
        <end position="114"/>
    </location>
</feature>
<evidence type="ECO:0000256" key="8">
    <source>
        <dbReference type="ARBA" id="ARBA00037998"/>
    </source>
</evidence>
<evidence type="ECO:0000256" key="2">
    <source>
        <dbReference type="ARBA" id="ARBA00022448"/>
    </source>
</evidence>
<dbReference type="GO" id="GO:0005886">
    <property type="term" value="C:plasma membrane"/>
    <property type="evidence" value="ECO:0007669"/>
    <property type="project" value="UniProtKB-SubCell"/>
</dbReference>
<organism evidence="10 11">
    <name type="scientific">Dictyobacter kobayashii</name>
    <dbReference type="NCBI Taxonomy" id="2014872"/>
    <lineage>
        <taxon>Bacteria</taxon>
        <taxon>Bacillati</taxon>
        <taxon>Chloroflexota</taxon>
        <taxon>Ktedonobacteria</taxon>
        <taxon>Ktedonobacterales</taxon>
        <taxon>Dictyobacteraceae</taxon>
        <taxon>Dictyobacter</taxon>
    </lineage>
</organism>
<protein>
    <submittedName>
        <fullName evidence="10">Branched-chain amino acid ABC transporter permease</fullName>
    </submittedName>
</protein>
<dbReference type="RefSeq" id="WP_126550069.1">
    <property type="nucleotide sequence ID" value="NZ_BIFS01000001.1"/>
</dbReference>
<proteinExistence type="inferred from homology"/>
<dbReference type="InterPro" id="IPR052157">
    <property type="entry name" value="BCAA_transport_permease"/>
</dbReference>
<feature type="transmembrane region" description="Helical" evidence="9">
    <location>
        <begin position="244"/>
        <end position="262"/>
    </location>
</feature>
<feature type="transmembrane region" description="Helical" evidence="9">
    <location>
        <begin position="216"/>
        <end position="237"/>
    </location>
</feature>
<dbReference type="CDD" id="cd06582">
    <property type="entry name" value="TM_PBP1_LivH_like"/>
    <property type="match status" value="1"/>
</dbReference>
<evidence type="ECO:0000256" key="9">
    <source>
        <dbReference type="SAM" id="Phobius"/>
    </source>
</evidence>
<dbReference type="GO" id="GO:0022857">
    <property type="term" value="F:transmembrane transporter activity"/>
    <property type="evidence" value="ECO:0007669"/>
    <property type="project" value="InterPro"/>
</dbReference>
<evidence type="ECO:0000256" key="6">
    <source>
        <dbReference type="ARBA" id="ARBA00022989"/>
    </source>
</evidence>
<evidence type="ECO:0000256" key="5">
    <source>
        <dbReference type="ARBA" id="ARBA00022970"/>
    </source>
</evidence>
<dbReference type="OrthoDB" id="9807115at2"/>
<dbReference type="PANTHER" id="PTHR11795">
    <property type="entry name" value="BRANCHED-CHAIN AMINO ACID TRANSPORT SYSTEM PERMEASE PROTEIN LIVH"/>
    <property type="match status" value="1"/>
</dbReference>